<feature type="transmembrane region" description="Helical" evidence="5">
    <location>
        <begin position="365"/>
        <end position="381"/>
    </location>
</feature>
<feature type="domain" description="O-antigen ligase-related" evidence="6">
    <location>
        <begin position="198"/>
        <end position="317"/>
    </location>
</feature>
<evidence type="ECO:0000256" key="5">
    <source>
        <dbReference type="SAM" id="Phobius"/>
    </source>
</evidence>
<dbReference type="InterPro" id="IPR007016">
    <property type="entry name" value="O-antigen_ligase-rel_domated"/>
</dbReference>
<evidence type="ECO:0000313" key="7">
    <source>
        <dbReference type="EMBL" id="MBB3102745.1"/>
    </source>
</evidence>
<keyword evidence="2 5" id="KW-0812">Transmembrane</keyword>
<comment type="subcellular location">
    <subcellularLocation>
        <location evidence="1">Membrane</location>
        <topology evidence="1">Multi-pass membrane protein</topology>
    </subcellularLocation>
</comment>
<feature type="transmembrane region" description="Helical" evidence="5">
    <location>
        <begin position="120"/>
        <end position="141"/>
    </location>
</feature>
<keyword evidence="3 5" id="KW-1133">Transmembrane helix</keyword>
<gene>
    <name evidence="7" type="ORF">FHR87_001133</name>
</gene>
<evidence type="ECO:0000313" key="8">
    <source>
        <dbReference type="Proteomes" id="UP000549250"/>
    </source>
</evidence>
<sequence>MNVKRFLGDQLDGKFLVIMSIGFAWYLLGLQLSSSSKVYHQLIQILFWVPGFLYLFVNPQVLRLWLARLPLFLLGFAAWSMLSVLWAQGDTRIKEVFYLLLAFNSILVLAWLDQERLWKIMAYAVLVGGGLAWYGIGIFFLVDGHDFSERLIGPGALEDTIIASHYMGALGILLYCFRGRLRQALQGWVWLLSLSGYCAYLLLSKSKGPIISLLIALLFLLVIIYRRRALLLVAGICAALLAYAYFFPEYALRGGMSYRPEVWDAAVEVLRQNPFAGIGLNVNYLIVIPSLEQPLHHAHNFFLHLAIQFGLIGLFGWGCVQYAVLLQARQHFAADKGRALVALSIFAFLALLTDGEGPWVKPNETWFTFWLPVFMALGLGVKKP</sequence>
<feature type="transmembrane region" description="Helical" evidence="5">
    <location>
        <begin position="161"/>
        <end position="177"/>
    </location>
</feature>
<evidence type="ECO:0000259" key="6">
    <source>
        <dbReference type="Pfam" id="PF04932"/>
    </source>
</evidence>
<feature type="transmembrane region" description="Helical" evidence="5">
    <location>
        <begin position="301"/>
        <end position="325"/>
    </location>
</feature>
<evidence type="ECO:0000256" key="4">
    <source>
        <dbReference type="ARBA" id="ARBA00023136"/>
    </source>
</evidence>
<feature type="transmembrane region" description="Helical" evidence="5">
    <location>
        <begin position="209"/>
        <end position="225"/>
    </location>
</feature>
<dbReference type="InterPro" id="IPR051533">
    <property type="entry name" value="WaaL-like"/>
</dbReference>
<feature type="transmembrane region" description="Helical" evidence="5">
    <location>
        <begin position="95"/>
        <end position="113"/>
    </location>
</feature>
<feature type="transmembrane region" description="Helical" evidence="5">
    <location>
        <begin position="230"/>
        <end position="247"/>
    </location>
</feature>
<protein>
    <submittedName>
        <fullName evidence="7">O-antigen ligase</fullName>
    </submittedName>
</protein>
<feature type="transmembrane region" description="Helical" evidence="5">
    <location>
        <begin position="184"/>
        <end position="203"/>
    </location>
</feature>
<dbReference type="Pfam" id="PF04932">
    <property type="entry name" value="Wzy_C"/>
    <property type="match status" value="1"/>
</dbReference>
<organism evidence="7 8">
    <name type="scientific">Azomonas macrocytogenes</name>
    <name type="common">Azotobacter macrocytogenes</name>
    <dbReference type="NCBI Taxonomy" id="69962"/>
    <lineage>
        <taxon>Bacteria</taxon>
        <taxon>Pseudomonadati</taxon>
        <taxon>Pseudomonadota</taxon>
        <taxon>Gammaproteobacteria</taxon>
        <taxon>Pseudomonadales</taxon>
        <taxon>Pseudomonadaceae</taxon>
        <taxon>Azomonas</taxon>
    </lineage>
</organism>
<feature type="transmembrane region" description="Helical" evidence="5">
    <location>
        <begin position="337"/>
        <end position="353"/>
    </location>
</feature>
<keyword evidence="7" id="KW-0436">Ligase</keyword>
<feature type="transmembrane region" description="Helical" evidence="5">
    <location>
        <begin position="69"/>
        <end position="89"/>
    </location>
</feature>
<dbReference type="GO" id="GO:0016874">
    <property type="term" value="F:ligase activity"/>
    <property type="evidence" value="ECO:0007669"/>
    <property type="project" value="UniProtKB-KW"/>
</dbReference>
<name>A0A839T478_AZOMA</name>
<reference evidence="7 8" key="1">
    <citation type="submission" date="2020-08" db="EMBL/GenBank/DDBJ databases">
        <title>Genomic Encyclopedia of Type Strains, Phase III (KMG-III): the genomes of soil and plant-associated and newly described type strains.</title>
        <authorList>
            <person name="Whitman W."/>
        </authorList>
    </citation>
    <scope>NUCLEOTIDE SEQUENCE [LARGE SCALE GENOMIC DNA]</scope>
    <source>
        <strain evidence="7 8">CECT 4462</strain>
    </source>
</reference>
<dbReference type="AlphaFoldDB" id="A0A839T478"/>
<feature type="transmembrane region" description="Helical" evidence="5">
    <location>
        <begin position="12"/>
        <end position="32"/>
    </location>
</feature>
<dbReference type="RefSeq" id="WP_183165728.1">
    <property type="nucleotide sequence ID" value="NZ_JACHXI010000004.1"/>
</dbReference>
<evidence type="ECO:0000256" key="3">
    <source>
        <dbReference type="ARBA" id="ARBA00022989"/>
    </source>
</evidence>
<comment type="caution">
    <text evidence="7">The sequence shown here is derived from an EMBL/GenBank/DDBJ whole genome shotgun (WGS) entry which is preliminary data.</text>
</comment>
<dbReference type="Proteomes" id="UP000549250">
    <property type="component" value="Unassembled WGS sequence"/>
</dbReference>
<keyword evidence="4 5" id="KW-0472">Membrane</keyword>
<dbReference type="PANTHER" id="PTHR37422:SF13">
    <property type="entry name" value="LIPOPOLYSACCHARIDE BIOSYNTHESIS PROTEIN PA4999-RELATED"/>
    <property type="match status" value="1"/>
</dbReference>
<accession>A0A839T478</accession>
<dbReference type="GO" id="GO:0016020">
    <property type="term" value="C:membrane"/>
    <property type="evidence" value="ECO:0007669"/>
    <property type="project" value="UniProtKB-SubCell"/>
</dbReference>
<feature type="transmembrane region" description="Helical" evidence="5">
    <location>
        <begin position="38"/>
        <end position="57"/>
    </location>
</feature>
<proteinExistence type="predicted"/>
<evidence type="ECO:0000256" key="2">
    <source>
        <dbReference type="ARBA" id="ARBA00022692"/>
    </source>
</evidence>
<evidence type="ECO:0000256" key="1">
    <source>
        <dbReference type="ARBA" id="ARBA00004141"/>
    </source>
</evidence>
<dbReference type="PANTHER" id="PTHR37422">
    <property type="entry name" value="TEICHURONIC ACID BIOSYNTHESIS PROTEIN TUAE"/>
    <property type="match status" value="1"/>
</dbReference>
<keyword evidence="8" id="KW-1185">Reference proteome</keyword>
<dbReference type="EMBL" id="JACHXI010000004">
    <property type="protein sequence ID" value="MBB3102745.1"/>
    <property type="molecule type" value="Genomic_DNA"/>
</dbReference>